<dbReference type="GO" id="GO:0016787">
    <property type="term" value="F:hydrolase activity"/>
    <property type="evidence" value="ECO:0007669"/>
    <property type="project" value="UniProtKB-KW"/>
</dbReference>
<comment type="cofactor">
    <cofactor evidence="1">
        <name>Mg(2+)</name>
        <dbReference type="ChEBI" id="CHEBI:18420"/>
    </cofactor>
</comment>
<gene>
    <name evidence="4" type="ORF">FEF34_04630</name>
</gene>
<sequence>MHTDSTTATSTAVILTNSRGQYLLHLRDANKPICDPGTWSLIGGGPEGQETPDEAIVRELREEADLVIPHLTFFTTVEASGPHVTEGRIQVYEGRWDGDADRLPVTEGIMFRWFDVDTMVHLSMCPWAYEAILAHRAKNPLSEIAPVPEQRPGASQGGAGAVRNVIGAHLYLERDGHTLLGLRHPDIAYAAEQWHALAGHVERESVRSCLVREAVEEAGLVIRPEDLDLVHTVHLLDHADAEPRIQLFFRASAWCGEPEVREPDRCVRWEWWPLDHLPEPMVPYTRTAIDGIRSGRSYSEMGWA</sequence>
<evidence type="ECO:0000313" key="5">
    <source>
        <dbReference type="Proteomes" id="UP000305921"/>
    </source>
</evidence>
<dbReference type="Proteomes" id="UP000305921">
    <property type="component" value="Unassembled WGS sequence"/>
</dbReference>
<feature type="domain" description="Nudix hydrolase" evidence="3">
    <location>
        <begin position="161"/>
        <end position="294"/>
    </location>
</feature>
<accession>A0A5R9DYV1</accession>
<evidence type="ECO:0000313" key="4">
    <source>
        <dbReference type="EMBL" id="TLQ42566.1"/>
    </source>
</evidence>
<name>A0A5R9DYV1_9ACTN</name>
<dbReference type="SUPFAM" id="SSF55811">
    <property type="entry name" value="Nudix"/>
    <property type="match status" value="2"/>
</dbReference>
<dbReference type="Pfam" id="PF00293">
    <property type="entry name" value="NUDIX"/>
    <property type="match status" value="2"/>
</dbReference>
<dbReference type="PROSITE" id="PS51462">
    <property type="entry name" value="NUDIX"/>
    <property type="match status" value="2"/>
</dbReference>
<dbReference type="InterPro" id="IPR020084">
    <property type="entry name" value="NUDIX_hydrolase_CS"/>
</dbReference>
<dbReference type="InterPro" id="IPR000086">
    <property type="entry name" value="NUDIX_hydrolase_dom"/>
</dbReference>
<protein>
    <submittedName>
        <fullName evidence="4">NUDIX domain-containing protein</fullName>
    </submittedName>
</protein>
<evidence type="ECO:0000259" key="3">
    <source>
        <dbReference type="PROSITE" id="PS51462"/>
    </source>
</evidence>
<dbReference type="CDD" id="cd04683">
    <property type="entry name" value="NUDIX_Hydrolase"/>
    <property type="match status" value="1"/>
</dbReference>
<dbReference type="OrthoDB" id="21568at2"/>
<dbReference type="Gene3D" id="3.90.79.10">
    <property type="entry name" value="Nucleoside Triphosphate Pyrophosphohydrolase"/>
    <property type="match status" value="2"/>
</dbReference>
<keyword evidence="2" id="KW-0378">Hydrolase</keyword>
<comment type="caution">
    <text evidence="4">The sequence shown here is derived from an EMBL/GenBank/DDBJ whole genome shotgun (WGS) entry which is preliminary data.</text>
</comment>
<dbReference type="AlphaFoldDB" id="A0A5R9DYV1"/>
<proteinExistence type="predicted"/>
<dbReference type="PANTHER" id="PTHR43046:SF2">
    <property type="entry name" value="8-OXO-DGTP DIPHOSPHATASE-RELATED"/>
    <property type="match status" value="1"/>
</dbReference>
<dbReference type="EMBL" id="VAWE01000001">
    <property type="protein sequence ID" value="TLQ42566.1"/>
    <property type="molecule type" value="Genomic_DNA"/>
</dbReference>
<keyword evidence="5" id="KW-1185">Reference proteome</keyword>
<dbReference type="PROSITE" id="PS00893">
    <property type="entry name" value="NUDIX_BOX"/>
    <property type="match status" value="1"/>
</dbReference>
<dbReference type="RefSeq" id="WP_138051979.1">
    <property type="nucleotide sequence ID" value="NZ_VAWE01000001.1"/>
</dbReference>
<evidence type="ECO:0000256" key="1">
    <source>
        <dbReference type="ARBA" id="ARBA00001946"/>
    </source>
</evidence>
<dbReference type="InterPro" id="IPR015797">
    <property type="entry name" value="NUDIX_hydrolase-like_dom_sf"/>
</dbReference>
<reference evidence="4 5" key="1">
    <citation type="submission" date="2019-05" db="EMBL/GenBank/DDBJ databases">
        <title>Streptomyces marianii sp. nov., a novel marine actinomycete from southern coast of India.</title>
        <authorList>
            <person name="Iniyan A.M."/>
            <person name="Wink J."/>
            <person name="Ramprasad E."/>
            <person name="Ramana C.V."/>
            <person name="Bunk B."/>
            <person name="Sproer C."/>
            <person name="Joseph F.-J.R.S."/>
            <person name="Vincent S.G.P."/>
        </authorList>
    </citation>
    <scope>NUCLEOTIDE SEQUENCE [LARGE SCALE GENOMIC DNA]</scope>
    <source>
        <strain evidence="4 5">ICN19</strain>
    </source>
</reference>
<feature type="domain" description="Nudix hydrolase" evidence="3">
    <location>
        <begin position="5"/>
        <end position="139"/>
    </location>
</feature>
<evidence type="ECO:0000256" key="2">
    <source>
        <dbReference type="ARBA" id="ARBA00022801"/>
    </source>
</evidence>
<organism evidence="4 5">
    <name type="scientific">Streptomyces marianii</name>
    <dbReference type="NCBI Taxonomy" id="1817406"/>
    <lineage>
        <taxon>Bacteria</taxon>
        <taxon>Bacillati</taxon>
        <taxon>Actinomycetota</taxon>
        <taxon>Actinomycetes</taxon>
        <taxon>Kitasatosporales</taxon>
        <taxon>Streptomycetaceae</taxon>
        <taxon>Streptomyces</taxon>
    </lineage>
</organism>
<dbReference type="PANTHER" id="PTHR43046">
    <property type="entry name" value="GDP-MANNOSE MANNOSYL HYDROLASE"/>
    <property type="match status" value="1"/>
</dbReference>